<dbReference type="SUPFAM" id="SSF55729">
    <property type="entry name" value="Acyl-CoA N-acyltransferases (Nat)"/>
    <property type="match status" value="1"/>
</dbReference>
<dbReference type="EMBL" id="BARS01053294">
    <property type="protein sequence ID" value="GAG50385.1"/>
    <property type="molecule type" value="Genomic_DNA"/>
</dbReference>
<gene>
    <name evidence="1" type="ORF">S01H1_79104</name>
</gene>
<dbReference type="AlphaFoldDB" id="X0Y3P5"/>
<accession>X0Y3P5</accession>
<dbReference type="PANTHER" id="PTHR43610">
    <property type="entry name" value="BLL6696 PROTEIN"/>
    <property type="match status" value="1"/>
</dbReference>
<evidence type="ECO:0000313" key="1">
    <source>
        <dbReference type="EMBL" id="GAG50385.1"/>
    </source>
</evidence>
<dbReference type="InterPro" id="IPR016181">
    <property type="entry name" value="Acyl_CoA_acyltransferase"/>
</dbReference>
<dbReference type="PANTHER" id="PTHR43610:SF1">
    <property type="entry name" value="N-ACETYLTRANSFERASE DOMAIN-CONTAINING PROTEIN"/>
    <property type="match status" value="1"/>
</dbReference>
<protein>
    <recommendedName>
        <fullName evidence="2">N-acetyltransferase domain-containing protein</fullName>
    </recommendedName>
</protein>
<reference evidence="1" key="1">
    <citation type="journal article" date="2014" name="Front. Microbiol.">
        <title>High frequency of phylogenetically diverse reductive dehalogenase-homologous genes in deep subseafloor sedimentary metagenomes.</title>
        <authorList>
            <person name="Kawai M."/>
            <person name="Futagami T."/>
            <person name="Toyoda A."/>
            <person name="Takaki Y."/>
            <person name="Nishi S."/>
            <person name="Hori S."/>
            <person name="Arai W."/>
            <person name="Tsubouchi T."/>
            <person name="Morono Y."/>
            <person name="Uchiyama I."/>
            <person name="Ito T."/>
            <person name="Fujiyama A."/>
            <person name="Inagaki F."/>
            <person name="Takami H."/>
        </authorList>
    </citation>
    <scope>NUCLEOTIDE SEQUENCE</scope>
    <source>
        <strain evidence="1">Expedition CK06-06</strain>
    </source>
</reference>
<name>X0Y3P5_9ZZZZ</name>
<comment type="caution">
    <text evidence="1">The sequence shown here is derived from an EMBL/GenBank/DDBJ whole genome shotgun (WGS) entry which is preliminary data.</text>
</comment>
<feature type="non-terminal residue" evidence="1">
    <location>
        <position position="1"/>
    </location>
</feature>
<dbReference type="Gene3D" id="3.40.630.30">
    <property type="match status" value="1"/>
</dbReference>
<proteinExistence type="predicted"/>
<evidence type="ECO:0008006" key="2">
    <source>
        <dbReference type="Google" id="ProtNLM"/>
    </source>
</evidence>
<organism evidence="1">
    <name type="scientific">marine sediment metagenome</name>
    <dbReference type="NCBI Taxonomy" id="412755"/>
    <lineage>
        <taxon>unclassified sequences</taxon>
        <taxon>metagenomes</taxon>
        <taxon>ecological metagenomes</taxon>
    </lineage>
</organism>
<sequence>CLRVELKTHARNERSRGAMERLGASFEGVFRKYQVTPGILDGVRDSAFYSVTDDDWPAVRSGLQARLR</sequence>